<evidence type="ECO:0000313" key="2">
    <source>
        <dbReference type="EMBL" id="DAD88816.1"/>
    </source>
</evidence>
<reference evidence="2" key="1">
    <citation type="journal article" date="2021" name="Proc. Natl. Acad. Sci. U.S.A.">
        <title>A Catalog of Tens of Thousands of Viruses from Human Metagenomes Reveals Hidden Associations with Chronic Diseases.</title>
        <authorList>
            <person name="Tisza M.J."/>
            <person name="Buck C.B."/>
        </authorList>
    </citation>
    <scope>NUCLEOTIDE SEQUENCE</scope>
    <source>
        <strain evidence="2">CtzMH52</strain>
    </source>
</reference>
<proteinExistence type="predicted"/>
<keyword evidence="1" id="KW-0812">Transmembrane</keyword>
<organism evidence="2">
    <name type="scientific">Podoviridae sp. ctzMH52</name>
    <dbReference type="NCBI Taxonomy" id="2826596"/>
    <lineage>
        <taxon>Viruses</taxon>
        <taxon>Duplodnaviria</taxon>
        <taxon>Heunggongvirae</taxon>
        <taxon>Uroviricota</taxon>
        <taxon>Caudoviricetes</taxon>
    </lineage>
</organism>
<keyword evidence="1" id="KW-1133">Transmembrane helix</keyword>
<name>A0A8S5N2V8_9CAUD</name>
<evidence type="ECO:0000256" key="1">
    <source>
        <dbReference type="SAM" id="Phobius"/>
    </source>
</evidence>
<sequence length="163" mass="17487">MSIELPPELLSALPNLVCTLIGGAIALGSAMIAGRYTYRSAKEDRNTRSRQEYVSARYVEKSQRYFAFLTAYTQFLSPGHRSEPLSQQALDSLAAFQDAYSAVCLVASPEVRAAAGELITIATLHVQGTAPADALPPHYLALTAAMRGDLDALQALLPGYVTP</sequence>
<feature type="transmembrane region" description="Helical" evidence="1">
    <location>
        <begin position="12"/>
        <end position="38"/>
    </location>
</feature>
<keyword evidence="1" id="KW-0472">Membrane</keyword>
<protein>
    <submittedName>
        <fullName evidence="2">Uncharacterized protein</fullName>
    </submittedName>
</protein>
<accession>A0A8S5N2V8</accession>
<dbReference type="EMBL" id="BK015048">
    <property type="protein sequence ID" value="DAD88816.1"/>
    <property type="molecule type" value="Genomic_DNA"/>
</dbReference>